<keyword evidence="2" id="KW-0902">Two-component regulatory system</keyword>
<dbReference type="InterPro" id="IPR039420">
    <property type="entry name" value="WalR-like"/>
</dbReference>
<keyword evidence="1 4" id="KW-0597">Phosphoprotein</keyword>
<dbReference type="SUPFAM" id="SSF46894">
    <property type="entry name" value="C-terminal effector domain of the bipartite response regulators"/>
    <property type="match status" value="1"/>
</dbReference>
<comment type="caution">
    <text evidence="8">The sequence shown here is derived from an EMBL/GenBank/DDBJ whole genome shotgun (WGS) entry which is preliminary data.</text>
</comment>
<evidence type="ECO:0000256" key="4">
    <source>
        <dbReference type="PROSITE-ProRule" id="PRU00169"/>
    </source>
</evidence>
<accession>A0A844XQU8</accession>
<sequence length="217" mass="24428">MTGEEAADFADFDHGDTRYVFDRLTGAGPHRLLEGPVCAFIDWVMDEMSGLEMCRRLRADARTSDAHITIVLETCDQEDKRRALAAGADDYMVGPVERTNILDRVLALGTGRATTVSTRPFQLGDLEIDLPALQARWQTKPISLRPNEFRLLRFFAENADRVLSRNELIDGLGKQEPPIDERTVDVWIGRLRRALRDVGAGDPIRTVRSLGYVYDSH</sequence>
<dbReference type="InterPro" id="IPR011006">
    <property type="entry name" value="CheY-like_superfamily"/>
</dbReference>
<dbReference type="EMBL" id="WTYC01000002">
    <property type="protein sequence ID" value="MXO47926.1"/>
    <property type="molecule type" value="Genomic_DNA"/>
</dbReference>
<dbReference type="CDD" id="cd00383">
    <property type="entry name" value="trans_reg_C"/>
    <property type="match status" value="1"/>
</dbReference>
<reference evidence="8 9" key="1">
    <citation type="submission" date="2019-12" db="EMBL/GenBank/DDBJ databases">
        <title>Genomic-based taxomic classification of the family Erythrobacteraceae.</title>
        <authorList>
            <person name="Xu L."/>
        </authorList>
    </citation>
    <scope>NUCLEOTIDE SEQUENCE [LARGE SCALE GENOMIC DNA]</scope>
    <source>
        <strain evidence="8 9">DSM 17792</strain>
    </source>
</reference>
<evidence type="ECO:0000256" key="2">
    <source>
        <dbReference type="ARBA" id="ARBA00023012"/>
    </source>
</evidence>
<gene>
    <name evidence="8" type="ORF">GRI69_06630</name>
</gene>
<dbReference type="InterPro" id="IPR001789">
    <property type="entry name" value="Sig_transdc_resp-reg_receiver"/>
</dbReference>
<dbReference type="InterPro" id="IPR036388">
    <property type="entry name" value="WH-like_DNA-bd_sf"/>
</dbReference>
<name>A0A844XQU8_9SPHN</name>
<evidence type="ECO:0000256" key="3">
    <source>
        <dbReference type="ARBA" id="ARBA00023125"/>
    </source>
</evidence>
<dbReference type="PANTHER" id="PTHR48111">
    <property type="entry name" value="REGULATOR OF RPOS"/>
    <property type="match status" value="1"/>
</dbReference>
<feature type="domain" description="Response regulatory" evidence="6">
    <location>
        <begin position="1"/>
        <end position="109"/>
    </location>
</feature>
<evidence type="ECO:0000313" key="9">
    <source>
        <dbReference type="Proteomes" id="UP000448199"/>
    </source>
</evidence>
<dbReference type="Proteomes" id="UP000448199">
    <property type="component" value="Unassembled WGS sequence"/>
</dbReference>
<dbReference type="Pfam" id="PF00486">
    <property type="entry name" value="Trans_reg_C"/>
    <property type="match status" value="1"/>
</dbReference>
<dbReference type="SMART" id="SM00862">
    <property type="entry name" value="Trans_reg_C"/>
    <property type="match status" value="1"/>
</dbReference>
<dbReference type="Gene3D" id="1.10.10.10">
    <property type="entry name" value="Winged helix-like DNA-binding domain superfamily/Winged helix DNA-binding domain"/>
    <property type="match status" value="1"/>
</dbReference>
<organism evidence="8 9">
    <name type="scientific">Qipengyuania vulgaris</name>
    <dbReference type="NCBI Taxonomy" id="291985"/>
    <lineage>
        <taxon>Bacteria</taxon>
        <taxon>Pseudomonadati</taxon>
        <taxon>Pseudomonadota</taxon>
        <taxon>Alphaproteobacteria</taxon>
        <taxon>Sphingomonadales</taxon>
        <taxon>Erythrobacteraceae</taxon>
        <taxon>Qipengyuania</taxon>
    </lineage>
</organism>
<evidence type="ECO:0000259" key="7">
    <source>
        <dbReference type="PROSITE" id="PS51755"/>
    </source>
</evidence>
<dbReference type="PROSITE" id="PS51755">
    <property type="entry name" value="OMPR_PHOB"/>
    <property type="match status" value="1"/>
</dbReference>
<feature type="domain" description="OmpR/PhoB-type" evidence="7">
    <location>
        <begin position="118"/>
        <end position="216"/>
    </location>
</feature>
<evidence type="ECO:0000259" key="6">
    <source>
        <dbReference type="PROSITE" id="PS50110"/>
    </source>
</evidence>
<dbReference type="PROSITE" id="PS50110">
    <property type="entry name" value="RESPONSE_REGULATORY"/>
    <property type="match status" value="1"/>
</dbReference>
<dbReference type="GO" id="GO:0006355">
    <property type="term" value="P:regulation of DNA-templated transcription"/>
    <property type="evidence" value="ECO:0007669"/>
    <property type="project" value="InterPro"/>
</dbReference>
<dbReference type="GO" id="GO:0005829">
    <property type="term" value="C:cytosol"/>
    <property type="evidence" value="ECO:0007669"/>
    <property type="project" value="TreeGrafter"/>
</dbReference>
<keyword evidence="9" id="KW-1185">Reference proteome</keyword>
<dbReference type="GO" id="GO:0000976">
    <property type="term" value="F:transcription cis-regulatory region binding"/>
    <property type="evidence" value="ECO:0007669"/>
    <property type="project" value="TreeGrafter"/>
</dbReference>
<dbReference type="GO" id="GO:0032993">
    <property type="term" value="C:protein-DNA complex"/>
    <property type="evidence" value="ECO:0007669"/>
    <property type="project" value="TreeGrafter"/>
</dbReference>
<dbReference type="InterPro" id="IPR016032">
    <property type="entry name" value="Sig_transdc_resp-reg_C-effctor"/>
</dbReference>
<evidence type="ECO:0000256" key="5">
    <source>
        <dbReference type="PROSITE-ProRule" id="PRU01091"/>
    </source>
</evidence>
<dbReference type="GO" id="GO:0000156">
    <property type="term" value="F:phosphorelay response regulator activity"/>
    <property type="evidence" value="ECO:0007669"/>
    <property type="project" value="TreeGrafter"/>
</dbReference>
<feature type="modified residue" description="4-aspartylphosphate" evidence="4">
    <location>
        <position position="42"/>
    </location>
</feature>
<proteinExistence type="predicted"/>
<evidence type="ECO:0000256" key="1">
    <source>
        <dbReference type="ARBA" id="ARBA00022553"/>
    </source>
</evidence>
<protein>
    <submittedName>
        <fullName evidence="8">Response regulator</fullName>
    </submittedName>
</protein>
<dbReference type="Gene3D" id="3.40.50.2300">
    <property type="match status" value="1"/>
</dbReference>
<feature type="DNA-binding region" description="OmpR/PhoB-type" evidence="5">
    <location>
        <begin position="118"/>
        <end position="216"/>
    </location>
</feature>
<keyword evidence="3 5" id="KW-0238">DNA-binding</keyword>
<dbReference type="AlphaFoldDB" id="A0A844XQU8"/>
<dbReference type="InterPro" id="IPR001867">
    <property type="entry name" value="OmpR/PhoB-type_DNA-bd"/>
</dbReference>
<evidence type="ECO:0000313" key="8">
    <source>
        <dbReference type="EMBL" id="MXO47926.1"/>
    </source>
</evidence>
<dbReference type="SUPFAM" id="SSF52172">
    <property type="entry name" value="CheY-like"/>
    <property type="match status" value="1"/>
</dbReference>
<dbReference type="Pfam" id="PF00072">
    <property type="entry name" value="Response_reg"/>
    <property type="match status" value="1"/>
</dbReference>
<dbReference type="OrthoDB" id="7425392at2"/>
<dbReference type="PANTHER" id="PTHR48111:SF40">
    <property type="entry name" value="PHOSPHATE REGULON TRANSCRIPTIONAL REGULATORY PROTEIN PHOB"/>
    <property type="match status" value="1"/>
</dbReference>